<dbReference type="EMBL" id="ASHM01040587">
    <property type="protein sequence ID" value="PNX81783.1"/>
    <property type="molecule type" value="Genomic_DNA"/>
</dbReference>
<protein>
    <submittedName>
        <fullName evidence="1">Uncharacterized protein</fullName>
    </submittedName>
</protein>
<dbReference type="AlphaFoldDB" id="A0A2K3LGX3"/>
<reference evidence="1 3" key="1">
    <citation type="journal article" date="2014" name="Am. J. Bot.">
        <title>Genome assembly and annotation for red clover (Trifolium pratense; Fabaceae).</title>
        <authorList>
            <person name="Istvanek J."/>
            <person name="Jaros M."/>
            <person name="Krenek A."/>
            <person name="Repkova J."/>
        </authorList>
    </citation>
    <scope>NUCLEOTIDE SEQUENCE [LARGE SCALE GENOMIC DNA]</scope>
    <source>
        <strain evidence="3">cv. Tatra</strain>
        <tissue evidence="1">Young leaves</tissue>
    </source>
</reference>
<evidence type="ECO:0000313" key="3">
    <source>
        <dbReference type="Proteomes" id="UP000236291"/>
    </source>
</evidence>
<gene>
    <name evidence="1" type="ORF">L195_g033747</name>
    <name evidence="2" type="ORF">L195_g037808</name>
</gene>
<evidence type="ECO:0000313" key="1">
    <source>
        <dbReference type="EMBL" id="PNX77776.1"/>
    </source>
</evidence>
<name>A0A2K3LGX3_TRIPR</name>
<organism evidence="1 3">
    <name type="scientific">Trifolium pratense</name>
    <name type="common">Red clover</name>
    <dbReference type="NCBI Taxonomy" id="57577"/>
    <lineage>
        <taxon>Eukaryota</taxon>
        <taxon>Viridiplantae</taxon>
        <taxon>Streptophyta</taxon>
        <taxon>Embryophyta</taxon>
        <taxon>Tracheophyta</taxon>
        <taxon>Spermatophyta</taxon>
        <taxon>Magnoliopsida</taxon>
        <taxon>eudicotyledons</taxon>
        <taxon>Gunneridae</taxon>
        <taxon>Pentapetalae</taxon>
        <taxon>rosids</taxon>
        <taxon>fabids</taxon>
        <taxon>Fabales</taxon>
        <taxon>Fabaceae</taxon>
        <taxon>Papilionoideae</taxon>
        <taxon>50 kb inversion clade</taxon>
        <taxon>NPAAA clade</taxon>
        <taxon>Hologalegina</taxon>
        <taxon>IRL clade</taxon>
        <taxon>Trifolieae</taxon>
        <taxon>Trifolium</taxon>
    </lineage>
</organism>
<evidence type="ECO:0000313" key="2">
    <source>
        <dbReference type="EMBL" id="PNX81783.1"/>
    </source>
</evidence>
<comment type="caution">
    <text evidence="1">The sequence shown here is derived from an EMBL/GenBank/DDBJ whole genome shotgun (WGS) entry which is preliminary data.</text>
</comment>
<dbReference type="Proteomes" id="UP000236291">
    <property type="component" value="Unassembled WGS sequence"/>
</dbReference>
<sequence length="59" mass="6533">MQVSGVISDVMVVVLPSSSSLRLPEFRHLHASDAKTFLSGGGFLKWCNFDDLVHVFKLL</sequence>
<proteinExistence type="predicted"/>
<accession>A0A2K3LGX3</accession>
<reference evidence="1 3" key="2">
    <citation type="journal article" date="2017" name="Front. Plant Sci.">
        <title>Gene Classification and Mining of Molecular Markers Useful in Red Clover (Trifolium pratense) Breeding.</title>
        <authorList>
            <person name="Istvanek J."/>
            <person name="Dluhosova J."/>
            <person name="Dluhos P."/>
            <person name="Patkova L."/>
            <person name="Nedelnik J."/>
            <person name="Repkova J."/>
        </authorList>
    </citation>
    <scope>NUCLEOTIDE SEQUENCE [LARGE SCALE GENOMIC DNA]</scope>
    <source>
        <strain evidence="3">cv. Tatra</strain>
        <tissue evidence="1">Young leaves</tissue>
    </source>
</reference>
<dbReference type="EMBL" id="ASHM01032912">
    <property type="protein sequence ID" value="PNX77776.1"/>
    <property type="molecule type" value="Genomic_DNA"/>
</dbReference>